<dbReference type="GO" id="GO:0005737">
    <property type="term" value="C:cytoplasm"/>
    <property type="evidence" value="ECO:0007669"/>
    <property type="project" value="UniProtKB-SubCell"/>
</dbReference>
<dbReference type="SMART" id="SM01016">
    <property type="entry name" value="Arg_tRNA_synt_N"/>
    <property type="match status" value="1"/>
</dbReference>
<dbReference type="AlphaFoldDB" id="A0A1V4QG44"/>
<evidence type="ECO:0000256" key="3">
    <source>
        <dbReference type="ARBA" id="ARBA00011245"/>
    </source>
</evidence>
<evidence type="ECO:0000259" key="14">
    <source>
        <dbReference type="SMART" id="SM01016"/>
    </source>
</evidence>
<evidence type="ECO:0000256" key="1">
    <source>
        <dbReference type="ARBA" id="ARBA00004496"/>
    </source>
</evidence>
<dbReference type="GO" id="GO:0004814">
    <property type="term" value="F:arginine-tRNA ligase activity"/>
    <property type="evidence" value="ECO:0007669"/>
    <property type="project" value="UniProtKB-UniRule"/>
</dbReference>
<comment type="catalytic activity">
    <reaction evidence="10 11">
        <text>tRNA(Arg) + L-arginine + ATP = L-arginyl-tRNA(Arg) + AMP + diphosphate</text>
        <dbReference type="Rhea" id="RHEA:20301"/>
        <dbReference type="Rhea" id="RHEA-COMP:9658"/>
        <dbReference type="Rhea" id="RHEA-COMP:9673"/>
        <dbReference type="ChEBI" id="CHEBI:30616"/>
        <dbReference type="ChEBI" id="CHEBI:32682"/>
        <dbReference type="ChEBI" id="CHEBI:33019"/>
        <dbReference type="ChEBI" id="CHEBI:78442"/>
        <dbReference type="ChEBI" id="CHEBI:78513"/>
        <dbReference type="ChEBI" id="CHEBI:456215"/>
        <dbReference type="EC" id="6.1.1.19"/>
    </reaction>
</comment>
<dbReference type="PANTHER" id="PTHR11956">
    <property type="entry name" value="ARGINYL-TRNA SYNTHETASE"/>
    <property type="match status" value="1"/>
</dbReference>
<evidence type="ECO:0000313" key="16">
    <source>
        <dbReference type="Proteomes" id="UP000191663"/>
    </source>
</evidence>
<evidence type="ECO:0000256" key="5">
    <source>
        <dbReference type="ARBA" id="ARBA00022598"/>
    </source>
</evidence>
<evidence type="ECO:0000256" key="9">
    <source>
        <dbReference type="ARBA" id="ARBA00023146"/>
    </source>
</evidence>
<keyword evidence="9 11" id="KW-0030">Aminoacyl-tRNA synthetase</keyword>
<dbReference type="GO" id="GO:0005524">
    <property type="term" value="F:ATP binding"/>
    <property type="evidence" value="ECO:0007669"/>
    <property type="project" value="UniProtKB-UniRule"/>
</dbReference>
<evidence type="ECO:0000259" key="13">
    <source>
        <dbReference type="SMART" id="SM00836"/>
    </source>
</evidence>
<evidence type="ECO:0000256" key="7">
    <source>
        <dbReference type="ARBA" id="ARBA00022840"/>
    </source>
</evidence>
<reference evidence="16" key="1">
    <citation type="submission" date="2017-01" db="EMBL/GenBank/DDBJ databases">
        <title>Novel pathways for hydrocarbon cycling and metabolic interdependencies in hydrothermal sediment communities.</title>
        <authorList>
            <person name="Dombrowski N."/>
            <person name="Seitz K."/>
            <person name="Teske A."/>
            <person name="Baker B."/>
        </authorList>
    </citation>
    <scope>NUCLEOTIDE SEQUENCE [LARGE SCALE GENOMIC DNA]</scope>
</reference>
<dbReference type="Gene3D" id="3.40.50.620">
    <property type="entry name" value="HUPs"/>
    <property type="match status" value="1"/>
</dbReference>
<comment type="caution">
    <text evidence="15">The sequence shown here is derived from an EMBL/GenBank/DDBJ whole genome shotgun (WGS) entry which is preliminary data.</text>
</comment>
<dbReference type="FunFam" id="3.40.50.620:FF:000062">
    <property type="entry name" value="Arginine--tRNA ligase"/>
    <property type="match status" value="1"/>
</dbReference>
<dbReference type="InterPro" id="IPR001278">
    <property type="entry name" value="Arg-tRNA-ligase"/>
</dbReference>
<accession>A0A1V4QG44</accession>
<dbReference type="InterPro" id="IPR008909">
    <property type="entry name" value="DALR_anticod-bd"/>
</dbReference>
<organism evidence="15 16">
    <name type="scientific">candidate division WOR-3 bacterium 4484_100</name>
    <dbReference type="NCBI Taxonomy" id="1936077"/>
    <lineage>
        <taxon>Bacteria</taxon>
        <taxon>Bacteria division WOR-3</taxon>
    </lineage>
</organism>
<dbReference type="InterPro" id="IPR036695">
    <property type="entry name" value="Arg-tRNA-synth_N_sf"/>
</dbReference>
<dbReference type="Pfam" id="PF05746">
    <property type="entry name" value="DALR_1"/>
    <property type="match status" value="1"/>
</dbReference>
<protein>
    <recommendedName>
        <fullName evidence="11">Arginine--tRNA ligase</fullName>
        <ecNumber evidence="11">6.1.1.19</ecNumber>
    </recommendedName>
    <alternativeName>
        <fullName evidence="11">Arginyl-tRNA synthetase</fullName>
        <shortName evidence="11">ArgRS</shortName>
    </alternativeName>
</protein>
<dbReference type="PRINTS" id="PR01038">
    <property type="entry name" value="TRNASYNTHARG"/>
</dbReference>
<evidence type="ECO:0000256" key="11">
    <source>
        <dbReference type="HAMAP-Rule" id="MF_00123"/>
    </source>
</evidence>
<evidence type="ECO:0000256" key="8">
    <source>
        <dbReference type="ARBA" id="ARBA00022917"/>
    </source>
</evidence>
<evidence type="ECO:0000256" key="4">
    <source>
        <dbReference type="ARBA" id="ARBA00022490"/>
    </source>
</evidence>
<dbReference type="GO" id="GO:0006420">
    <property type="term" value="P:arginyl-tRNA aminoacylation"/>
    <property type="evidence" value="ECO:0007669"/>
    <property type="project" value="UniProtKB-UniRule"/>
</dbReference>
<keyword evidence="8 11" id="KW-0648">Protein biosynthesis</keyword>
<keyword evidence="4 11" id="KW-0963">Cytoplasm</keyword>
<dbReference type="HAMAP" id="MF_00123">
    <property type="entry name" value="Arg_tRNA_synth"/>
    <property type="match status" value="1"/>
</dbReference>
<feature type="domain" description="DALR anticodon binding" evidence="13">
    <location>
        <begin position="405"/>
        <end position="523"/>
    </location>
</feature>
<evidence type="ECO:0000256" key="12">
    <source>
        <dbReference type="RuleBase" id="RU363038"/>
    </source>
</evidence>
<dbReference type="SUPFAM" id="SSF55190">
    <property type="entry name" value="Arginyl-tRNA synthetase (ArgRS), N-terminal 'additional' domain"/>
    <property type="match status" value="1"/>
</dbReference>
<dbReference type="SUPFAM" id="SSF47323">
    <property type="entry name" value="Anticodon-binding domain of a subclass of class I aminoacyl-tRNA synthetases"/>
    <property type="match status" value="1"/>
</dbReference>
<dbReference type="InterPro" id="IPR014729">
    <property type="entry name" value="Rossmann-like_a/b/a_fold"/>
</dbReference>
<dbReference type="NCBIfam" id="TIGR00456">
    <property type="entry name" value="argS"/>
    <property type="match status" value="1"/>
</dbReference>
<dbReference type="Gene3D" id="3.30.1360.70">
    <property type="entry name" value="Arginyl tRNA synthetase N-terminal domain"/>
    <property type="match status" value="1"/>
</dbReference>
<sequence>MIRQRLRNLLTKLYPDEDIVIDYVPKDKKGDYSTNLAFKIASRTGEKPETVAERIAKKVKDPLIADTIVYPPGFINFEISKKFLLDSLFEPLEINLGNGKKVLIEFVSVNPTGPINIVNARAAAIGDSLIRVLNKTGFKAEAEYYINDQGRQTDLLAISIRERINQLKGKKAKIPEDGYHGEYLIDLAREVDSKGISEVEEIRRFAVNHFINEHKNTLKNFGVEFDYWIRESDVYQKGLVDKVLKILNEKGLTYNKDNALFFRATQFGDTEDRVIITSQKRHTYLLPDIAYHLDKISRGYDQLINIWGPDHHGYIKRLIGGIIALGYTNDLIKIIIAQEVKLKRGGEYIKMSKRAGTFTSLDQLLAEIPKDVVRFFFLTRSCSQHLDFDLDLARKQSEDNPVYYVQYAYARIRSIIRFAREKGLELPETPELSLIDKEEEFDLLKSILRFPEVLEDVVRNLDPYPITYYLIDLARNFHYFYQKYRVVGDDRKLSGARLFLVNKTAQTISDGLNLIGVSCPERM</sequence>
<name>A0A1V4QG44_UNCW3</name>
<dbReference type="SMART" id="SM00836">
    <property type="entry name" value="DALR_1"/>
    <property type="match status" value="1"/>
</dbReference>
<feature type="domain" description="Arginyl tRNA synthetase N-terminal" evidence="14">
    <location>
        <begin position="4"/>
        <end position="79"/>
    </location>
</feature>
<dbReference type="Gene3D" id="1.10.730.10">
    <property type="entry name" value="Isoleucyl-tRNA Synthetase, Domain 1"/>
    <property type="match status" value="1"/>
</dbReference>
<dbReference type="SUPFAM" id="SSF52374">
    <property type="entry name" value="Nucleotidylyl transferase"/>
    <property type="match status" value="1"/>
</dbReference>
<dbReference type="FunFam" id="1.10.730.10:FF:000008">
    <property type="entry name" value="Arginine--tRNA ligase"/>
    <property type="match status" value="1"/>
</dbReference>
<gene>
    <name evidence="11" type="primary">argS</name>
    <name evidence="15" type="ORF">BXT86_01890</name>
</gene>
<dbReference type="InterPro" id="IPR009080">
    <property type="entry name" value="tRNAsynth_Ia_anticodon-bd"/>
</dbReference>
<comment type="similarity">
    <text evidence="2 11 12">Belongs to the class-I aminoacyl-tRNA synthetase family.</text>
</comment>
<evidence type="ECO:0000256" key="10">
    <source>
        <dbReference type="ARBA" id="ARBA00049339"/>
    </source>
</evidence>
<feature type="short sequence motif" description="'HIGH' region" evidence="11">
    <location>
        <begin position="109"/>
        <end position="119"/>
    </location>
</feature>
<evidence type="ECO:0000256" key="6">
    <source>
        <dbReference type="ARBA" id="ARBA00022741"/>
    </source>
</evidence>
<comment type="subcellular location">
    <subcellularLocation>
        <location evidence="1 11">Cytoplasm</location>
    </subcellularLocation>
</comment>
<keyword evidence="5 11" id="KW-0436">Ligase</keyword>
<proteinExistence type="inferred from homology"/>
<evidence type="ECO:0000313" key="15">
    <source>
        <dbReference type="EMBL" id="OPX18318.1"/>
    </source>
</evidence>
<dbReference type="EMBL" id="MUKB01000024">
    <property type="protein sequence ID" value="OPX18318.1"/>
    <property type="molecule type" value="Genomic_DNA"/>
</dbReference>
<dbReference type="Pfam" id="PF00750">
    <property type="entry name" value="tRNA-synt_1d"/>
    <property type="match status" value="1"/>
</dbReference>
<dbReference type="PANTHER" id="PTHR11956:SF5">
    <property type="entry name" value="ARGININE--TRNA LIGASE, CYTOPLASMIC"/>
    <property type="match status" value="1"/>
</dbReference>
<keyword evidence="6 11" id="KW-0547">Nucleotide-binding</keyword>
<dbReference type="CDD" id="cd00671">
    <property type="entry name" value="ArgRS_core"/>
    <property type="match status" value="1"/>
</dbReference>
<dbReference type="Pfam" id="PF03485">
    <property type="entry name" value="Arg_tRNA_synt_N"/>
    <property type="match status" value="1"/>
</dbReference>
<dbReference type="InterPro" id="IPR005148">
    <property type="entry name" value="Arg-tRNA-synth_N"/>
</dbReference>
<comment type="subunit">
    <text evidence="3 11">Monomer.</text>
</comment>
<keyword evidence="7 11" id="KW-0067">ATP-binding</keyword>
<dbReference type="Proteomes" id="UP000191663">
    <property type="component" value="Unassembled WGS sequence"/>
</dbReference>
<dbReference type="InterPro" id="IPR035684">
    <property type="entry name" value="ArgRS_core"/>
</dbReference>
<dbReference type="EC" id="6.1.1.19" evidence="11"/>
<evidence type="ECO:0000256" key="2">
    <source>
        <dbReference type="ARBA" id="ARBA00005594"/>
    </source>
</evidence>